<keyword evidence="3" id="KW-1185">Reference proteome</keyword>
<evidence type="ECO:0000313" key="2">
    <source>
        <dbReference type="EMBL" id="MBP1907062.1"/>
    </source>
</evidence>
<name>A0ABS4FWX6_9BACL</name>
<feature type="compositionally biased region" description="Basic and acidic residues" evidence="1">
    <location>
        <begin position="1"/>
        <end position="14"/>
    </location>
</feature>
<dbReference type="EMBL" id="JAGGKG010000021">
    <property type="protein sequence ID" value="MBP1907062.1"/>
    <property type="molecule type" value="Genomic_DNA"/>
</dbReference>
<protein>
    <recommendedName>
        <fullName evidence="4">Spore protein</fullName>
    </recommendedName>
</protein>
<accession>A0ABS4FWX6</accession>
<evidence type="ECO:0000313" key="3">
    <source>
        <dbReference type="Proteomes" id="UP001519272"/>
    </source>
</evidence>
<feature type="region of interest" description="Disordered" evidence="1">
    <location>
        <begin position="1"/>
        <end position="36"/>
    </location>
</feature>
<reference evidence="2 3" key="1">
    <citation type="submission" date="2021-03" db="EMBL/GenBank/DDBJ databases">
        <title>Genomic Encyclopedia of Type Strains, Phase IV (KMG-IV): sequencing the most valuable type-strain genomes for metagenomic binning, comparative biology and taxonomic classification.</title>
        <authorList>
            <person name="Goeker M."/>
        </authorList>
    </citation>
    <scope>NUCLEOTIDE SEQUENCE [LARGE SCALE GENOMIC DNA]</scope>
    <source>
        <strain evidence="2 3">DSM 14349</strain>
    </source>
</reference>
<dbReference type="Proteomes" id="UP001519272">
    <property type="component" value="Unassembled WGS sequence"/>
</dbReference>
<comment type="caution">
    <text evidence="2">The sequence shown here is derived from an EMBL/GenBank/DDBJ whole genome shotgun (WGS) entry which is preliminary data.</text>
</comment>
<proteinExistence type="predicted"/>
<sequence>MDKNKNKPPKDSKHVQSSVEKPSMITKPDQNSGGKK</sequence>
<organism evidence="2 3">
    <name type="scientific">Paenibacillus turicensis</name>
    <dbReference type="NCBI Taxonomy" id="160487"/>
    <lineage>
        <taxon>Bacteria</taxon>
        <taxon>Bacillati</taxon>
        <taxon>Bacillota</taxon>
        <taxon>Bacilli</taxon>
        <taxon>Bacillales</taxon>
        <taxon>Paenibacillaceae</taxon>
        <taxon>Paenibacillus</taxon>
    </lineage>
</organism>
<evidence type="ECO:0000256" key="1">
    <source>
        <dbReference type="SAM" id="MobiDB-lite"/>
    </source>
</evidence>
<evidence type="ECO:0008006" key="4">
    <source>
        <dbReference type="Google" id="ProtNLM"/>
    </source>
</evidence>
<gene>
    <name evidence="2" type="ORF">J2Z32_003727</name>
</gene>